<dbReference type="InterPro" id="IPR002059">
    <property type="entry name" value="CSP_DNA-bd"/>
</dbReference>
<evidence type="ECO:0000313" key="2">
    <source>
        <dbReference type="EMBL" id="MFD2479655.1"/>
    </source>
</evidence>
<dbReference type="CDD" id="cd04458">
    <property type="entry name" value="CSP_CDS"/>
    <property type="match status" value="1"/>
</dbReference>
<name>A0ABW5HT08_9PSEU</name>
<dbReference type="Pfam" id="PF00313">
    <property type="entry name" value="CSD"/>
    <property type="match status" value="1"/>
</dbReference>
<proteinExistence type="predicted"/>
<protein>
    <submittedName>
        <fullName evidence="2">Cold-shock protein</fullName>
    </submittedName>
</protein>
<evidence type="ECO:0000259" key="1">
    <source>
        <dbReference type="PROSITE" id="PS51857"/>
    </source>
</evidence>
<dbReference type="PRINTS" id="PR00050">
    <property type="entry name" value="COLDSHOCK"/>
</dbReference>
<comment type="caution">
    <text evidence="2">The sequence shown here is derived from an EMBL/GenBank/DDBJ whole genome shotgun (WGS) entry which is preliminary data.</text>
</comment>
<keyword evidence="3" id="KW-1185">Reference proteome</keyword>
<dbReference type="SUPFAM" id="SSF50249">
    <property type="entry name" value="Nucleic acid-binding proteins"/>
    <property type="match status" value="1"/>
</dbReference>
<reference evidence="3" key="1">
    <citation type="journal article" date="2019" name="Int. J. Syst. Evol. Microbiol.">
        <title>The Global Catalogue of Microorganisms (GCM) 10K type strain sequencing project: providing services to taxonomists for standard genome sequencing and annotation.</title>
        <authorList>
            <consortium name="The Broad Institute Genomics Platform"/>
            <consortium name="The Broad Institute Genome Sequencing Center for Infectious Disease"/>
            <person name="Wu L."/>
            <person name="Ma J."/>
        </authorList>
    </citation>
    <scope>NUCLEOTIDE SEQUENCE [LARGE SCALE GENOMIC DNA]</scope>
    <source>
        <strain evidence="3">CGMCC 4.7638</strain>
    </source>
</reference>
<dbReference type="PROSITE" id="PS51857">
    <property type="entry name" value="CSD_2"/>
    <property type="match status" value="1"/>
</dbReference>
<accession>A0ABW5HT08</accession>
<sequence length="144" mass="15548">MTTGTVVRFDEVRGYGFVSPDEGGEDVFIHANDLQFDKHMLSPGVQVVFDAEEGDRGLKASRVRLQEAPEPVAIAEVRSIAPVAPVAVPADADDILCDVLSASQFAAEMAETLLVCVPALTSEQILAVRERMLTLARAHGWLED</sequence>
<feature type="domain" description="CSD" evidence="1">
    <location>
        <begin position="1"/>
        <end position="65"/>
    </location>
</feature>
<dbReference type="EMBL" id="JBHUKQ010000004">
    <property type="protein sequence ID" value="MFD2479655.1"/>
    <property type="molecule type" value="Genomic_DNA"/>
</dbReference>
<dbReference type="Gene3D" id="2.40.50.140">
    <property type="entry name" value="Nucleic acid-binding proteins"/>
    <property type="match status" value="1"/>
</dbReference>
<gene>
    <name evidence="2" type="ORF">ACFSUT_05180</name>
</gene>
<dbReference type="InterPro" id="IPR012340">
    <property type="entry name" value="NA-bd_OB-fold"/>
</dbReference>
<organism evidence="2 3">
    <name type="scientific">Amycolatopsis albidoflavus</name>
    <dbReference type="NCBI Taxonomy" id="102226"/>
    <lineage>
        <taxon>Bacteria</taxon>
        <taxon>Bacillati</taxon>
        <taxon>Actinomycetota</taxon>
        <taxon>Actinomycetes</taxon>
        <taxon>Pseudonocardiales</taxon>
        <taxon>Pseudonocardiaceae</taxon>
        <taxon>Amycolatopsis</taxon>
    </lineage>
</organism>
<dbReference type="InterPro" id="IPR011129">
    <property type="entry name" value="CSD"/>
</dbReference>
<dbReference type="Proteomes" id="UP001597542">
    <property type="component" value="Unassembled WGS sequence"/>
</dbReference>
<dbReference type="SMART" id="SM00357">
    <property type="entry name" value="CSP"/>
    <property type="match status" value="1"/>
</dbReference>
<evidence type="ECO:0000313" key="3">
    <source>
        <dbReference type="Proteomes" id="UP001597542"/>
    </source>
</evidence>
<dbReference type="RefSeq" id="WP_344277835.1">
    <property type="nucleotide sequence ID" value="NZ_BAAAHV010000013.1"/>
</dbReference>